<dbReference type="GO" id="GO:0005524">
    <property type="term" value="F:ATP binding"/>
    <property type="evidence" value="ECO:0007669"/>
    <property type="project" value="InterPro"/>
</dbReference>
<dbReference type="Pfam" id="PF07714">
    <property type="entry name" value="PK_Tyr_Ser-Thr"/>
    <property type="match status" value="1"/>
</dbReference>
<evidence type="ECO:0000256" key="1">
    <source>
        <dbReference type="ARBA" id="ARBA00022574"/>
    </source>
</evidence>
<dbReference type="InterPro" id="IPR015943">
    <property type="entry name" value="WD40/YVTN_repeat-like_dom_sf"/>
</dbReference>
<dbReference type="InterPro" id="IPR020472">
    <property type="entry name" value="WD40_PAC1"/>
</dbReference>
<evidence type="ECO:0000256" key="3">
    <source>
        <dbReference type="PROSITE-ProRule" id="PRU00221"/>
    </source>
</evidence>
<dbReference type="PROSITE" id="PS50082">
    <property type="entry name" value="WD_REPEATS_2"/>
    <property type="match status" value="6"/>
</dbReference>
<dbReference type="InterPro" id="IPR001245">
    <property type="entry name" value="Ser-Thr/Tyr_kinase_cat_dom"/>
</dbReference>
<keyword evidence="5" id="KW-0808">Transferase</keyword>
<dbReference type="InterPro" id="IPR019775">
    <property type="entry name" value="WD40_repeat_CS"/>
</dbReference>
<dbReference type="InterPro" id="IPR000719">
    <property type="entry name" value="Prot_kinase_dom"/>
</dbReference>
<keyword evidence="6" id="KW-1185">Reference proteome</keyword>
<dbReference type="PATRIC" id="fig|29290.4.peg.3717"/>
<dbReference type="GO" id="GO:0004674">
    <property type="term" value="F:protein serine/threonine kinase activity"/>
    <property type="evidence" value="ECO:0007669"/>
    <property type="project" value="UniProtKB-KW"/>
</dbReference>
<dbReference type="SUPFAM" id="SSF50978">
    <property type="entry name" value="WD40 repeat-like"/>
    <property type="match status" value="1"/>
</dbReference>
<feature type="domain" description="Protein kinase" evidence="4">
    <location>
        <begin position="1"/>
        <end position="211"/>
    </location>
</feature>
<dbReference type="Gene3D" id="1.10.510.10">
    <property type="entry name" value="Transferase(Phosphotransferase) domain 1"/>
    <property type="match status" value="1"/>
</dbReference>
<dbReference type="CDD" id="cd00200">
    <property type="entry name" value="WD40"/>
    <property type="match status" value="1"/>
</dbReference>
<dbReference type="SUPFAM" id="SSF48452">
    <property type="entry name" value="TPR-like"/>
    <property type="match status" value="1"/>
</dbReference>
<dbReference type="Pfam" id="PF00400">
    <property type="entry name" value="WD40"/>
    <property type="match status" value="6"/>
</dbReference>
<dbReference type="EC" id="2.7.-.-" evidence="5"/>
<dbReference type="Pfam" id="PF00069">
    <property type="entry name" value="Pkinase"/>
    <property type="match status" value="1"/>
</dbReference>
<dbReference type="PROSITE" id="PS00108">
    <property type="entry name" value="PROTEIN_KINASE_ST"/>
    <property type="match status" value="1"/>
</dbReference>
<evidence type="ECO:0000256" key="2">
    <source>
        <dbReference type="ARBA" id="ARBA00022737"/>
    </source>
</evidence>
<sequence length="878" mass="96240">MAIQFAIGLHYAHEKGLVHQDIKPANVMLSDNGIVKVTDFGLAKARALTDNKSVDMDISKGALVSYGGMTPAYCSPEQASSAERAMSARVSSARSNSALPVSAQQTIITPHTNSPFLEAGLKPLSAKTDIWSWGVSILEIFVGGITWMTGSIADIALENYLGQGPEDNVIPRMPPEIIEILRRCFQKEPEDRPDSMLEIVEELKRIYHNIAGKPYPRTQYMVGRVTADGINNRAISLLDLNKTSGIDSLWKEALKTDPLHFESTYNLALYEWKNGAITEKDVMRRIKAITTKRHMNWREYHLLGNMYISYGNYSKAVDALWKAVEPQRPAAAEIKDLALALCAYGKAFTATAGSKDPAAITLWKDVERQCRIIIDNIPDQERILNRGRLTPTATEKNRDCPGAETKATKSIDPHIVAAYTLALTRQGRQREACEFYTLYGTGMPSSMTEAFHRYLPGFELLYTIEEHNGVVSSIAITPDGTRVLSAGSDDKTLRIWDIEEGKCLTTLYGHTDWVTCVCVTSDGRFAISGSNDKTLRLWEIGPSVENTTGRCVRVLSGSTDGITAVAVTRDSKYILAGSNDGPLLLFNLATGARLRTYEGHGGRITSVAITSDSFYAIVAGTDKKVFLYNIVTGKLLRTFTGHSGSVTSIAINSSGTLLLTGSEDKTLRLYNISTAECVHTFIGHTGEVLCVALSADETLAISGSKDETLCLWDIRSRQRTVLFKKFEGPALAVTPSAQRAVYGIWNGIKILEIANRYSLSYAIAIPVSSVEAEEREAAFKKEVECAKSLIQGNNIMEVPAIIKKATAVTSAECHQKTLNSVLVPISHRRMALSSPPDRAYLLSELTASALMAPSCPVRYLTFHADEMFCLGNRDDISS</sequence>
<keyword evidence="5" id="KW-0723">Serine/threonine-protein kinase</keyword>
<accession>A0A0F3GWF2</accession>
<feature type="repeat" description="WD" evidence="3">
    <location>
        <begin position="597"/>
        <end position="638"/>
    </location>
</feature>
<dbReference type="InterPro" id="IPR011009">
    <property type="entry name" value="Kinase-like_dom_sf"/>
</dbReference>
<dbReference type="InterPro" id="IPR008271">
    <property type="entry name" value="Ser/Thr_kinase_AS"/>
</dbReference>
<dbReference type="SUPFAM" id="SSF56112">
    <property type="entry name" value="Protein kinase-like (PK-like)"/>
    <property type="match status" value="1"/>
</dbReference>
<dbReference type="PROSITE" id="PS50011">
    <property type="entry name" value="PROTEIN_KINASE_DOM"/>
    <property type="match status" value="1"/>
</dbReference>
<feature type="repeat" description="WD" evidence="3">
    <location>
        <begin position="555"/>
        <end position="596"/>
    </location>
</feature>
<dbReference type="PROSITE" id="PS50294">
    <property type="entry name" value="WD_REPEATS_REGION"/>
    <property type="match status" value="4"/>
</dbReference>
<keyword evidence="2" id="KW-0677">Repeat</keyword>
<feature type="repeat" description="WD" evidence="3">
    <location>
        <begin position="464"/>
        <end position="506"/>
    </location>
</feature>
<name>A0A0F3GWF2_9BACT</name>
<dbReference type="SMART" id="SM00320">
    <property type="entry name" value="WD40"/>
    <property type="match status" value="6"/>
</dbReference>
<keyword evidence="5" id="KW-0418">Kinase</keyword>
<protein>
    <submittedName>
        <fullName evidence="5">Serine/threonine protein kinase</fullName>
        <ecNumber evidence="5">2.7.-.-</ecNumber>
    </submittedName>
</protein>
<dbReference type="SMART" id="SM00220">
    <property type="entry name" value="S_TKc"/>
    <property type="match status" value="1"/>
</dbReference>
<dbReference type="PROSITE" id="PS00678">
    <property type="entry name" value="WD_REPEATS_1"/>
    <property type="match status" value="3"/>
</dbReference>
<comment type="caution">
    <text evidence="5">The sequence shown here is derived from an EMBL/GenBank/DDBJ whole genome shotgun (WGS) entry which is preliminary data.</text>
</comment>
<evidence type="ECO:0000313" key="6">
    <source>
        <dbReference type="Proteomes" id="UP000033423"/>
    </source>
</evidence>
<dbReference type="InterPro" id="IPR036322">
    <property type="entry name" value="WD40_repeat_dom_sf"/>
</dbReference>
<dbReference type="AlphaFoldDB" id="A0A0F3GWF2"/>
<proteinExistence type="predicted"/>
<dbReference type="PANTHER" id="PTHR19848">
    <property type="entry name" value="WD40 REPEAT PROTEIN"/>
    <property type="match status" value="1"/>
</dbReference>
<dbReference type="Proteomes" id="UP000033423">
    <property type="component" value="Unassembled WGS sequence"/>
</dbReference>
<feature type="repeat" description="WD" evidence="3">
    <location>
        <begin position="681"/>
        <end position="722"/>
    </location>
</feature>
<dbReference type="Gene3D" id="1.25.40.10">
    <property type="entry name" value="Tetratricopeptide repeat domain"/>
    <property type="match status" value="1"/>
</dbReference>
<dbReference type="Gene3D" id="2.130.10.10">
    <property type="entry name" value="YVTN repeat-like/Quinoprotein amine dehydrogenase"/>
    <property type="match status" value="2"/>
</dbReference>
<dbReference type="EMBL" id="LACI01001200">
    <property type="protein sequence ID" value="KJU84998.1"/>
    <property type="molecule type" value="Genomic_DNA"/>
</dbReference>
<dbReference type="PRINTS" id="PR00320">
    <property type="entry name" value="GPROTEINBRPT"/>
</dbReference>
<dbReference type="InterPro" id="IPR011990">
    <property type="entry name" value="TPR-like_helical_dom_sf"/>
</dbReference>
<reference evidence="5 6" key="1">
    <citation type="submission" date="2015-02" db="EMBL/GenBank/DDBJ databases">
        <title>Single-cell genomics of uncultivated deep-branching MTB reveals a conserved set of magnetosome genes.</title>
        <authorList>
            <person name="Kolinko S."/>
            <person name="Richter M."/>
            <person name="Glockner F.O."/>
            <person name="Brachmann A."/>
            <person name="Schuler D."/>
        </authorList>
    </citation>
    <scope>NUCLEOTIDE SEQUENCE [LARGE SCALE GENOMIC DNA]</scope>
    <source>
        <strain evidence="5">TM-1</strain>
    </source>
</reference>
<evidence type="ECO:0000259" key="4">
    <source>
        <dbReference type="PROSITE" id="PS50011"/>
    </source>
</evidence>
<evidence type="ECO:0000313" key="5">
    <source>
        <dbReference type="EMBL" id="KJU84998.1"/>
    </source>
</evidence>
<organism evidence="5 6">
    <name type="scientific">Candidatus Magnetobacterium bavaricum</name>
    <dbReference type="NCBI Taxonomy" id="29290"/>
    <lineage>
        <taxon>Bacteria</taxon>
        <taxon>Pseudomonadati</taxon>
        <taxon>Nitrospirota</taxon>
        <taxon>Thermodesulfovibrionia</taxon>
        <taxon>Thermodesulfovibrionales</taxon>
        <taxon>Candidatus Magnetobacteriaceae</taxon>
        <taxon>Candidatus Magnetobacterium</taxon>
    </lineage>
</organism>
<dbReference type="InterPro" id="IPR001680">
    <property type="entry name" value="WD40_rpt"/>
</dbReference>
<gene>
    <name evidence="5" type="ORF">MBAV_002808</name>
</gene>
<dbReference type="PANTHER" id="PTHR19848:SF8">
    <property type="entry name" value="F-BOX AND WD REPEAT DOMAIN CONTAINING 7"/>
    <property type="match status" value="1"/>
</dbReference>
<feature type="repeat" description="WD" evidence="3">
    <location>
        <begin position="639"/>
        <end position="680"/>
    </location>
</feature>
<keyword evidence="1 3" id="KW-0853">WD repeat</keyword>
<feature type="repeat" description="WD" evidence="3">
    <location>
        <begin position="507"/>
        <end position="540"/>
    </location>
</feature>